<dbReference type="EMBL" id="AAGLPX010000007">
    <property type="protein sequence ID" value="EBP3998142.1"/>
    <property type="molecule type" value="Genomic_DNA"/>
</dbReference>
<proteinExistence type="predicted"/>
<dbReference type="Proteomes" id="UP000839575">
    <property type="component" value="Unassembled WGS sequence"/>
</dbReference>
<reference evidence="2" key="1">
    <citation type="submission" date="2018-07" db="EMBL/GenBank/DDBJ databases">
        <authorList>
            <person name="Ashton P.M."/>
            <person name="Dallman T."/>
            <person name="Nair S."/>
            <person name="De Pinna E."/>
            <person name="Peters T."/>
            <person name="Grant K."/>
        </authorList>
    </citation>
    <scope>NUCLEOTIDE SEQUENCE [LARGE SCALE GENOMIC DNA]</scope>
    <source>
        <strain evidence="2">157339</strain>
    </source>
</reference>
<accession>A0A3R0X926</accession>
<evidence type="ECO:0000313" key="1">
    <source>
        <dbReference type="EMBL" id="EBP3998142.1"/>
    </source>
</evidence>
<comment type="caution">
    <text evidence="2">The sequence shown here is derived from an EMBL/GenBank/DDBJ whole genome shotgun (WGS) entry which is preliminary data.</text>
</comment>
<dbReference type="AlphaFoldDB" id="A0A3R0X926"/>
<dbReference type="Proteomes" id="UP000885374">
    <property type="component" value="Unassembled WGS sequence"/>
</dbReference>
<organism evidence="2">
    <name type="scientific">Salmonella enterica I</name>
    <dbReference type="NCBI Taxonomy" id="59201"/>
    <lineage>
        <taxon>Bacteria</taxon>
        <taxon>Pseudomonadati</taxon>
        <taxon>Pseudomonadota</taxon>
        <taxon>Gammaproteobacteria</taxon>
        <taxon>Enterobacterales</taxon>
        <taxon>Enterobacteriaceae</taxon>
        <taxon>Salmonella</taxon>
    </lineage>
</organism>
<name>A0A3R0X926_SALET</name>
<gene>
    <name evidence="2" type="ORF">DRU74_05290</name>
    <name evidence="1" type="ORF">S301_05445</name>
</gene>
<sequence length="65" mass="7481">MKNQQIEKVRKGIRASQRMLGITNKRINEGRYELAEANLRGEVAILIALADRIREEIEIKSDTKT</sequence>
<reference evidence="1" key="2">
    <citation type="submission" date="2018-07" db="EMBL/GenBank/DDBJ databases">
        <authorList>
            <consortium name="GenomeTrakr network: Whole genome sequencing for foodborne pathogen traceback"/>
        </authorList>
    </citation>
    <scope>NUCLEOTIDE SEQUENCE [LARGE SCALE GENOMIC DNA]</scope>
    <source>
        <strain evidence="1">CFSAN002851</strain>
    </source>
</reference>
<accession>A0A5U3EQA0</accession>
<protein>
    <submittedName>
        <fullName evidence="2">Uncharacterized protein</fullName>
    </submittedName>
</protein>
<evidence type="ECO:0000313" key="2">
    <source>
        <dbReference type="EMBL" id="MLU96154.1"/>
    </source>
</evidence>
<dbReference type="EMBL" id="RVHM01000004">
    <property type="protein sequence ID" value="MLU96154.1"/>
    <property type="molecule type" value="Genomic_DNA"/>
</dbReference>